<keyword evidence="4" id="KW-1003">Cell membrane</keyword>
<evidence type="ECO:0000256" key="1">
    <source>
        <dbReference type="ARBA" id="ARBA00004417"/>
    </source>
</evidence>
<dbReference type="Gene3D" id="3.40.50.300">
    <property type="entry name" value="P-loop containing nucleotide triphosphate hydrolases"/>
    <property type="match status" value="1"/>
</dbReference>
<dbReference type="Proteomes" id="UP000006859">
    <property type="component" value="Chromosome"/>
</dbReference>
<keyword evidence="7 16" id="KW-0067">ATP-binding</keyword>
<evidence type="ECO:0000256" key="2">
    <source>
        <dbReference type="ARBA" id="ARBA00011469"/>
    </source>
</evidence>
<dbReference type="HOGENOM" id="CLU_000604_1_23_6"/>
<dbReference type="EC" id="7.4.2.10" evidence="12"/>
<evidence type="ECO:0000256" key="14">
    <source>
        <dbReference type="ARBA" id="ARBA00047640"/>
    </source>
</evidence>
<evidence type="ECO:0000256" key="6">
    <source>
        <dbReference type="ARBA" id="ARBA00022741"/>
    </source>
</evidence>
<evidence type="ECO:0000256" key="3">
    <source>
        <dbReference type="ARBA" id="ARBA00022448"/>
    </source>
</evidence>
<dbReference type="GO" id="GO:0005524">
    <property type="term" value="F:ATP binding"/>
    <property type="evidence" value="ECO:0007669"/>
    <property type="project" value="UniProtKB-KW"/>
</dbReference>
<dbReference type="InterPro" id="IPR003439">
    <property type="entry name" value="ABC_transporter-like_ATP-bd"/>
</dbReference>
<keyword evidence="8" id="KW-1278">Translocase</keyword>
<evidence type="ECO:0000256" key="13">
    <source>
        <dbReference type="ARBA" id="ARBA00041187"/>
    </source>
</evidence>
<keyword evidence="6" id="KW-0547">Nucleotide-binding</keyword>
<dbReference type="GO" id="GO:0016887">
    <property type="term" value="F:ATP hydrolysis activity"/>
    <property type="evidence" value="ECO:0007669"/>
    <property type="project" value="InterPro"/>
</dbReference>
<dbReference type="InterPro" id="IPR050319">
    <property type="entry name" value="ABC_transp_ATP-bind"/>
</dbReference>
<proteinExistence type="inferred from homology"/>
<comment type="subunit">
    <text evidence="2">The complex is composed of two ATP-binding proteins (GsiA), two transmembrane proteins (GsiC and GsiD) and a solute-binding protein (GsiB).</text>
</comment>
<evidence type="ECO:0000256" key="4">
    <source>
        <dbReference type="ARBA" id="ARBA00022475"/>
    </source>
</evidence>
<keyword evidence="17" id="KW-1185">Reference proteome</keyword>
<reference evidence="16 17" key="1">
    <citation type="journal article" date="2011" name="J. Bacteriol.">
        <title>Genome sequence of the plant-pathogenic bacterium Dickeya dadantii 3937.</title>
        <authorList>
            <person name="Glasner J.D."/>
            <person name="Yang C.H."/>
            <person name="Reverchon S."/>
            <person name="Hugouvieux-Cotte-Pattat N."/>
            <person name="Condemine G."/>
            <person name="Bohin J.P."/>
            <person name="Van Gijsegem F."/>
            <person name="Yang S."/>
            <person name="Franza T."/>
            <person name="Expert D."/>
            <person name="Plunkett G. III"/>
            <person name="San Francisco M.J."/>
            <person name="Charkowski A.O."/>
            <person name="Py B."/>
            <person name="Bell K."/>
            <person name="Rauscher L."/>
            <person name="Rodriguez-Palenzuela P."/>
            <person name="Toussaint A."/>
            <person name="Holeva M.C."/>
            <person name="He S.Y."/>
            <person name="Douet V."/>
            <person name="Boccara M."/>
            <person name="Blanco C."/>
            <person name="Toth I."/>
            <person name="Anderson B.D."/>
            <person name="Biehl B.S."/>
            <person name="Mau B."/>
            <person name="Flynn S.M."/>
            <person name="Barras F."/>
            <person name="Lindeberg M."/>
            <person name="Birch P.R."/>
            <person name="Tsuyumu S."/>
            <person name="Shi X."/>
            <person name="Hibbing M."/>
            <person name="Yap M.N."/>
            <person name="Carpentier M."/>
            <person name="Dassa E."/>
            <person name="Umehara M."/>
            <person name="Kim J.F."/>
            <person name="Rusch M."/>
            <person name="Soni P."/>
            <person name="Mayhew G.F."/>
            <person name="Fouts D.E."/>
            <person name="Gill S.R."/>
            <person name="Blattner F.R."/>
            <person name="Keen N.T."/>
            <person name="Perna N.T."/>
        </authorList>
    </citation>
    <scope>NUCLEOTIDE SEQUENCE [LARGE SCALE GENOMIC DNA]</scope>
    <source>
        <strain evidence="16 17">3937</strain>
    </source>
</reference>
<comment type="subcellular location">
    <subcellularLocation>
        <location evidence="1">Cell inner membrane</location>
        <topology evidence="1">Peripheral membrane protein</topology>
    </subcellularLocation>
</comment>
<dbReference type="PANTHER" id="PTHR43776:SF15">
    <property type="entry name" value="GLUTATHIONE IMPORT ATP-BINDING PROTEIN GSIA"/>
    <property type="match status" value="1"/>
</dbReference>
<comment type="function">
    <text evidence="10">Part of the ABC transporter complex GsiABCD involved in glutathione import. Responsible for energy coupling to the transport system.</text>
</comment>
<feature type="domain" description="ABC transporter" evidence="15">
    <location>
        <begin position="8"/>
        <end position="228"/>
    </location>
</feature>
<dbReference type="InterPro" id="IPR003593">
    <property type="entry name" value="AAA+_ATPase"/>
</dbReference>
<dbReference type="KEGG" id="ddd:Dda3937_00112"/>
<keyword evidence="3" id="KW-0813">Transport</keyword>
<dbReference type="STRING" id="198628.Dda3937_00112"/>
<evidence type="ECO:0000256" key="7">
    <source>
        <dbReference type="ARBA" id="ARBA00022840"/>
    </source>
</evidence>
<dbReference type="EMBL" id="CP002038">
    <property type="protein sequence ID" value="ADM98796.1"/>
    <property type="molecule type" value="Genomic_DNA"/>
</dbReference>
<dbReference type="PANTHER" id="PTHR43776">
    <property type="entry name" value="TRANSPORT ATP-BINDING PROTEIN"/>
    <property type="match status" value="1"/>
</dbReference>
<organism evidence="16 17">
    <name type="scientific">Dickeya dadantii (strain 3937)</name>
    <name type="common">Erwinia chrysanthemi (strain 3937)</name>
    <dbReference type="NCBI Taxonomy" id="198628"/>
    <lineage>
        <taxon>Bacteria</taxon>
        <taxon>Pseudomonadati</taxon>
        <taxon>Pseudomonadota</taxon>
        <taxon>Gammaproteobacteria</taxon>
        <taxon>Enterobacterales</taxon>
        <taxon>Pectobacteriaceae</taxon>
        <taxon>Dickeya</taxon>
    </lineage>
</organism>
<evidence type="ECO:0000256" key="8">
    <source>
        <dbReference type="ARBA" id="ARBA00022967"/>
    </source>
</evidence>
<evidence type="ECO:0000313" key="16">
    <source>
        <dbReference type="EMBL" id="ADM98796.1"/>
    </source>
</evidence>
<evidence type="ECO:0000256" key="10">
    <source>
        <dbReference type="ARBA" id="ARBA00037530"/>
    </source>
</evidence>
<evidence type="ECO:0000259" key="15">
    <source>
        <dbReference type="PROSITE" id="PS50893"/>
    </source>
</evidence>
<gene>
    <name evidence="16" type="ordered locus">Dda3937_00112</name>
</gene>
<comment type="similarity">
    <text evidence="11">Belongs to the ABC transporter superfamily. Glutathione importer (TC 3.A.1.5.11) family.</text>
</comment>
<evidence type="ECO:0000256" key="9">
    <source>
        <dbReference type="ARBA" id="ARBA00023136"/>
    </source>
</evidence>
<accession>E0SF54</accession>
<keyword evidence="9" id="KW-0472">Membrane</keyword>
<sequence length="228" mass="25572">MMHEPMAVMLQQVSVIHWQGYQRHEVVHDVSFNVAQGACFGLAGPSGSGKSSLLWTLAGLNPHWSGGMTLFDQPVYPGRPFDAALRRQVQMVFQDPYASLHPRHSLRKTLSDPLRLMGVTDIDERLVQGAGQVGLSCHLLDNYPHQLSGGQRQQMALLRALLLRPQLLLLDEATSGLDTVGQARILNLLNRFRETEEMTIIMVSHDCNVMDHMCDCLAWIQEGRLQPR</sequence>
<dbReference type="AlphaFoldDB" id="E0SF54"/>
<comment type="catalytic activity">
    <reaction evidence="14">
        <text>glutathione(out) + ATP + H2O = glutathione(in) + ADP + phosphate + H(+)</text>
        <dbReference type="Rhea" id="RHEA:29791"/>
        <dbReference type="ChEBI" id="CHEBI:15377"/>
        <dbReference type="ChEBI" id="CHEBI:15378"/>
        <dbReference type="ChEBI" id="CHEBI:30616"/>
        <dbReference type="ChEBI" id="CHEBI:43474"/>
        <dbReference type="ChEBI" id="CHEBI:57925"/>
        <dbReference type="ChEBI" id="CHEBI:456216"/>
        <dbReference type="EC" id="7.4.2.10"/>
    </reaction>
</comment>
<dbReference type="GO" id="GO:0005886">
    <property type="term" value="C:plasma membrane"/>
    <property type="evidence" value="ECO:0007669"/>
    <property type="project" value="UniProtKB-SubCell"/>
</dbReference>
<evidence type="ECO:0000256" key="5">
    <source>
        <dbReference type="ARBA" id="ARBA00022519"/>
    </source>
</evidence>
<dbReference type="InterPro" id="IPR027417">
    <property type="entry name" value="P-loop_NTPase"/>
</dbReference>
<dbReference type="SUPFAM" id="SSF52540">
    <property type="entry name" value="P-loop containing nucleoside triphosphate hydrolases"/>
    <property type="match status" value="1"/>
</dbReference>
<keyword evidence="5" id="KW-0997">Cell inner membrane</keyword>
<dbReference type="GO" id="GO:0055085">
    <property type="term" value="P:transmembrane transport"/>
    <property type="evidence" value="ECO:0007669"/>
    <property type="project" value="UniProtKB-ARBA"/>
</dbReference>
<dbReference type="Pfam" id="PF00005">
    <property type="entry name" value="ABC_tran"/>
    <property type="match status" value="1"/>
</dbReference>
<protein>
    <recommendedName>
        <fullName evidence="13">Glutathione import ATP-binding protein GsiA</fullName>
        <ecNumber evidence="12">7.4.2.10</ecNumber>
    </recommendedName>
</protein>
<evidence type="ECO:0000256" key="12">
    <source>
        <dbReference type="ARBA" id="ARBA00039050"/>
    </source>
</evidence>
<dbReference type="eggNOG" id="COG1124">
    <property type="taxonomic scope" value="Bacteria"/>
</dbReference>
<evidence type="ECO:0000313" key="17">
    <source>
        <dbReference type="Proteomes" id="UP000006859"/>
    </source>
</evidence>
<name>E0SF54_DICD3</name>
<dbReference type="SMART" id="SM00382">
    <property type="entry name" value="AAA"/>
    <property type="match status" value="1"/>
</dbReference>
<dbReference type="PROSITE" id="PS50893">
    <property type="entry name" value="ABC_TRANSPORTER_2"/>
    <property type="match status" value="1"/>
</dbReference>
<evidence type="ECO:0000256" key="11">
    <source>
        <dbReference type="ARBA" id="ARBA00038416"/>
    </source>
</evidence>